<dbReference type="InterPro" id="IPR050833">
    <property type="entry name" value="Poly_Biosynth_Transport"/>
</dbReference>
<feature type="transmembrane region" description="Helical" evidence="6">
    <location>
        <begin position="338"/>
        <end position="358"/>
    </location>
</feature>
<evidence type="ECO:0000313" key="8">
    <source>
        <dbReference type="Proteomes" id="UP001140978"/>
    </source>
</evidence>
<feature type="transmembrane region" description="Helical" evidence="6">
    <location>
        <begin position="223"/>
        <end position="241"/>
    </location>
</feature>
<feature type="transmembrane region" description="Helical" evidence="6">
    <location>
        <begin position="156"/>
        <end position="176"/>
    </location>
</feature>
<proteinExistence type="predicted"/>
<comment type="subcellular location">
    <subcellularLocation>
        <location evidence="1">Cell membrane</location>
        <topology evidence="1">Multi-pass membrane protein</topology>
    </subcellularLocation>
</comment>
<gene>
    <name evidence="7" type="ORF">L9X51_18835</name>
</gene>
<feature type="transmembrane region" description="Helical" evidence="6">
    <location>
        <begin position="261"/>
        <end position="282"/>
    </location>
</feature>
<feature type="transmembrane region" description="Helical" evidence="6">
    <location>
        <begin position="303"/>
        <end position="326"/>
    </location>
</feature>
<feature type="transmembrane region" description="Helical" evidence="6">
    <location>
        <begin position="7"/>
        <end position="30"/>
    </location>
</feature>
<keyword evidence="2" id="KW-1003">Cell membrane</keyword>
<dbReference type="PANTHER" id="PTHR30250:SF26">
    <property type="entry name" value="PSMA PROTEIN"/>
    <property type="match status" value="1"/>
</dbReference>
<evidence type="ECO:0000256" key="6">
    <source>
        <dbReference type="SAM" id="Phobius"/>
    </source>
</evidence>
<evidence type="ECO:0000256" key="3">
    <source>
        <dbReference type="ARBA" id="ARBA00022692"/>
    </source>
</evidence>
<organism evidence="7 8">
    <name type="scientific">Vibrio aestuarianus</name>
    <dbReference type="NCBI Taxonomy" id="28171"/>
    <lineage>
        <taxon>Bacteria</taxon>
        <taxon>Pseudomonadati</taxon>
        <taxon>Pseudomonadota</taxon>
        <taxon>Gammaproteobacteria</taxon>
        <taxon>Vibrionales</taxon>
        <taxon>Vibrionaceae</taxon>
        <taxon>Vibrio</taxon>
    </lineage>
</organism>
<evidence type="ECO:0000256" key="1">
    <source>
        <dbReference type="ARBA" id="ARBA00004651"/>
    </source>
</evidence>
<protein>
    <submittedName>
        <fullName evidence="7">Flippase</fullName>
    </submittedName>
</protein>
<dbReference type="Proteomes" id="UP001140978">
    <property type="component" value="Unassembled WGS sequence"/>
</dbReference>
<accession>A0A9X4FB72</accession>
<name>A0A9X4FB72_9VIBR</name>
<evidence type="ECO:0000256" key="5">
    <source>
        <dbReference type="ARBA" id="ARBA00023136"/>
    </source>
</evidence>
<dbReference type="Pfam" id="PF01943">
    <property type="entry name" value="Polysacc_synt"/>
    <property type="match status" value="1"/>
</dbReference>
<feature type="transmembrane region" description="Helical" evidence="6">
    <location>
        <begin position="122"/>
        <end position="144"/>
    </location>
</feature>
<dbReference type="EMBL" id="JAKNAX010000132">
    <property type="protein sequence ID" value="MDE1348416.1"/>
    <property type="molecule type" value="Genomic_DNA"/>
</dbReference>
<feature type="transmembrane region" description="Helical" evidence="6">
    <location>
        <begin position="379"/>
        <end position="404"/>
    </location>
</feature>
<sequence length="422" mass="46286">MSIKKNTIWNIVGSVLPLLLGALTIPFIITEAGLEVFGILTLVWALIGYFSLFDFGLGRALTQIVAKLNQENKFNEVKDFVNIGIFLIFILGLLGGLLILSLAFPFSEYWLGVRSDLKGDVLISLCIAAVGIPLTTLSSGLKGVLEGYLDFRAVNILRVLLGMGNFGFPALTVYFLGASLPLMVASLVLTRLLVLIPHITLATKKVEIELILPSKNKTVTKELLGFGSWMTLSNIISPLMVTADRFIVSGIVGASLVAYYTVPFEVLIRFLILPGALTAAFFPQVTALLSESKKNAKKFFKKCILIVFVIMFITCVSTALLSPFALEFWIDKDFSDNSWYIASIISIGILFNSIAQIPHATVQAVGNVKATSIVHLFEFVIYLPILIIAVTYFGLIGAAVTWVFRAGLDMLLMFHLVRKVFD</sequence>
<keyword evidence="3 6" id="KW-0812">Transmembrane</keyword>
<evidence type="ECO:0000256" key="4">
    <source>
        <dbReference type="ARBA" id="ARBA00022989"/>
    </source>
</evidence>
<dbReference type="RefSeq" id="WP_274676370.1">
    <property type="nucleotide sequence ID" value="NZ_JAKNAX010000132.1"/>
</dbReference>
<reference evidence="7" key="1">
    <citation type="submission" date="2022-02" db="EMBL/GenBank/DDBJ databases">
        <title>Emergence and expansion in Europe of a Vibrio aestuarianus clonal complex pathogenic for oysters.</title>
        <authorList>
            <person name="Mesnil A."/>
            <person name="Travers M.-A."/>
        </authorList>
    </citation>
    <scope>NUCLEOTIDE SEQUENCE</scope>
    <source>
        <strain evidence="7">19_064_15T1</strain>
    </source>
</reference>
<dbReference type="CDD" id="cd13128">
    <property type="entry name" value="MATE_Wzx_like"/>
    <property type="match status" value="1"/>
</dbReference>
<dbReference type="InterPro" id="IPR002797">
    <property type="entry name" value="Polysacc_synth"/>
</dbReference>
<feature type="transmembrane region" description="Helical" evidence="6">
    <location>
        <begin position="182"/>
        <end position="202"/>
    </location>
</feature>
<dbReference type="AlphaFoldDB" id="A0A9X4FB72"/>
<dbReference type="GO" id="GO:0005886">
    <property type="term" value="C:plasma membrane"/>
    <property type="evidence" value="ECO:0007669"/>
    <property type="project" value="UniProtKB-SubCell"/>
</dbReference>
<evidence type="ECO:0000256" key="2">
    <source>
        <dbReference type="ARBA" id="ARBA00022475"/>
    </source>
</evidence>
<keyword evidence="4 6" id="KW-1133">Transmembrane helix</keyword>
<keyword evidence="5 6" id="KW-0472">Membrane</keyword>
<comment type="caution">
    <text evidence="7">The sequence shown here is derived from an EMBL/GenBank/DDBJ whole genome shotgun (WGS) entry which is preliminary data.</text>
</comment>
<dbReference type="PANTHER" id="PTHR30250">
    <property type="entry name" value="PST FAMILY PREDICTED COLANIC ACID TRANSPORTER"/>
    <property type="match status" value="1"/>
</dbReference>
<feature type="transmembrane region" description="Helical" evidence="6">
    <location>
        <begin position="79"/>
        <end position="102"/>
    </location>
</feature>
<feature type="transmembrane region" description="Helical" evidence="6">
    <location>
        <begin position="36"/>
        <end position="58"/>
    </location>
</feature>
<evidence type="ECO:0000313" key="7">
    <source>
        <dbReference type="EMBL" id="MDE1348416.1"/>
    </source>
</evidence>